<comment type="caution">
    <text evidence="2">The sequence shown here is derived from an EMBL/GenBank/DDBJ whole genome shotgun (WGS) entry which is preliminary data.</text>
</comment>
<reference evidence="2 3" key="1">
    <citation type="journal article" date="2021" name="Nat. Plants">
        <title>The Taxus genome provides insights into paclitaxel biosynthesis.</title>
        <authorList>
            <person name="Xiong X."/>
            <person name="Gou J."/>
            <person name="Liao Q."/>
            <person name="Li Y."/>
            <person name="Zhou Q."/>
            <person name="Bi G."/>
            <person name="Li C."/>
            <person name="Du R."/>
            <person name="Wang X."/>
            <person name="Sun T."/>
            <person name="Guo L."/>
            <person name="Liang H."/>
            <person name="Lu P."/>
            <person name="Wu Y."/>
            <person name="Zhang Z."/>
            <person name="Ro D.K."/>
            <person name="Shang Y."/>
            <person name="Huang S."/>
            <person name="Yan J."/>
        </authorList>
    </citation>
    <scope>NUCLEOTIDE SEQUENCE [LARGE SCALE GENOMIC DNA]</scope>
    <source>
        <strain evidence="2">Ta-2019</strain>
    </source>
</reference>
<keyword evidence="3" id="KW-1185">Reference proteome</keyword>
<feature type="compositionally biased region" description="Basic and acidic residues" evidence="1">
    <location>
        <begin position="59"/>
        <end position="70"/>
    </location>
</feature>
<dbReference type="EMBL" id="JAHRHJ020000009">
    <property type="protein sequence ID" value="KAH9301149.1"/>
    <property type="molecule type" value="Genomic_DNA"/>
</dbReference>
<organism evidence="2 3">
    <name type="scientific">Taxus chinensis</name>
    <name type="common">Chinese yew</name>
    <name type="synonym">Taxus wallichiana var. chinensis</name>
    <dbReference type="NCBI Taxonomy" id="29808"/>
    <lineage>
        <taxon>Eukaryota</taxon>
        <taxon>Viridiplantae</taxon>
        <taxon>Streptophyta</taxon>
        <taxon>Embryophyta</taxon>
        <taxon>Tracheophyta</taxon>
        <taxon>Spermatophyta</taxon>
        <taxon>Pinopsida</taxon>
        <taxon>Pinidae</taxon>
        <taxon>Conifers II</taxon>
        <taxon>Cupressales</taxon>
        <taxon>Taxaceae</taxon>
        <taxon>Taxus</taxon>
    </lineage>
</organism>
<name>A0AA38FCN9_TAXCH</name>
<evidence type="ECO:0000256" key="1">
    <source>
        <dbReference type="SAM" id="MobiDB-lite"/>
    </source>
</evidence>
<evidence type="ECO:0000313" key="3">
    <source>
        <dbReference type="Proteomes" id="UP000824469"/>
    </source>
</evidence>
<proteinExistence type="predicted"/>
<sequence>ANIEDITDEELDEEIVMAKWARRGAQEQVKYPVRVHKEKGGMGMPTEQPTKKRRLNPRHGSEIELVEKEPQSPGQTQSADLIDKPREEDTIGSIAGEVVQQNLQNNNEARVYRAHARKFEEELKETKWRIESRIETLKERVVHNEPKLLKDNFLFPDELIEDLKQLDIWRIVANIEGHHNTMNRENNPNSCSTE</sequence>
<gene>
    <name evidence="2" type="ORF">KI387_012732</name>
</gene>
<dbReference type="Proteomes" id="UP000824469">
    <property type="component" value="Unassembled WGS sequence"/>
</dbReference>
<accession>A0AA38FCN9</accession>
<feature type="region of interest" description="Disordered" evidence="1">
    <location>
        <begin position="31"/>
        <end position="85"/>
    </location>
</feature>
<feature type="non-terminal residue" evidence="2">
    <location>
        <position position="1"/>
    </location>
</feature>
<protein>
    <submittedName>
        <fullName evidence="2">Uncharacterized protein</fullName>
    </submittedName>
</protein>
<feature type="non-terminal residue" evidence="2">
    <location>
        <position position="194"/>
    </location>
</feature>
<dbReference type="AlphaFoldDB" id="A0AA38FCN9"/>
<evidence type="ECO:0000313" key="2">
    <source>
        <dbReference type="EMBL" id="KAH9301149.1"/>
    </source>
</evidence>